<accession>A0A0A6UH52</accession>
<dbReference type="SUPFAM" id="SSF46785">
    <property type="entry name" value="Winged helix' DNA-binding domain"/>
    <property type="match status" value="1"/>
</dbReference>
<dbReference type="InterPro" id="IPR036390">
    <property type="entry name" value="WH_DNA-bd_sf"/>
</dbReference>
<name>A0A0A6UH52_ACTUT</name>
<dbReference type="STRING" id="1869.MB27_23200"/>
<evidence type="ECO:0000313" key="3">
    <source>
        <dbReference type="Proteomes" id="UP000054537"/>
    </source>
</evidence>
<comment type="caution">
    <text evidence="2">The sequence shown here is derived from an EMBL/GenBank/DDBJ whole genome shotgun (WGS) entry which is preliminary data.</text>
</comment>
<dbReference type="PANTHER" id="PTHR33169:SF14">
    <property type="entry name" value="TRANSCRIPTIONAL REGULATOR RV3488"/>
    <property type="match status" value="1"/>
</dbReference>
<dbReference type="eggNOG" id="COG1695">
    <property type="taxonomic scope" value="Bacteria"/>
</dbReference>
<keyword evidence="3" id="KW-1185">Reference proteome</keyword>
<dbReference type="InterPro" id="IPR036388">
    <property type="entry name" value="WH-like_DNA-bd_sf"/>
</dbReference>
<proteinExistence type="predicted"/>
<feature type="domain" description="Transcription regulator PadR N-terminal" evidence="1">
    <location>
        <begin position="32"/>
        <end position="82"/>
    </location>
</feature>
<evidence type="ECO:0000259" key="1">
    <source>
        <dbReference type="Pfam" id="PF03551"/>
    </source>
</evidence>
<evidence type="ECO:0000313" key="2">
    <source>
        <dbReference type="EMBL" id="KHD75350.1"/>
    </source>
</evidence>
<dbReference type="PANTHER" id="PTHR33169">
    <property type="entry name" value="PADR-FAMILY TRANSCRIPTIONAL REGULATOR"/>
    <property type="match status" value="1"/>
</dbReference>
<dbReference type="EMBL" id="JRTT01000028">
    <property type="protein sequence ID" value="KHD75350.1"/>
    <property type="molecule type" value="Genomic_DNA"/>
</dbReference>
<dbReference type="Pfam" id="PF03551">
    <property type="entry name" value="PadR"/>
    <property type="match status" value="1"/>
</dbReference>
<organism evidence="2 3">
    <name type="scientific">Actinoplanes utahensis</name>
    <dbReference type="NCBI Taxonomy" id="1869"/>
    <lineage>
        <taxon>Bacteria</taxon>
        <taxon>Bacillati</taxon>
        <taxon>Actinomycetota</taxon>
        <taxon>Actinomycetes</taxon>
        <taxon>Micromonosporales</taxon>
        <taxon>Micromonosporaceae</taxon>
        <taxon>Actinoplanes</taxon>
    </lineage>
</organism>
<dbReference type="InterPro" id="IPR005149">
    <property type="entry name" value="Tscrpt_reg_PadR_N"/>
</dbReference>
<protein>
    <recommendedName>
        <fullName evidence="1">Transcription regulator PadR N-terminal domain-containing protein</fullName>
    </recommendedName>
</protein>
<reference evidence="2 3" key="1">
    <citation type="submission" date="2014-10" db="EMBL/GenBank/DDBJ databases">
        <title>Draft genome sequence of Actinoplanes utahensis NRRL 12052.</title>
        <authorList>
            <person name="Velasco-Bucheli B."/>
            <person name="del Cerro C."/>
            <person name="Hormigo D."/>
            <person name="Garcia J.L."/>
            <person name="Acebal C."/>
            <person name="Arroyo M."/>
            <person name="de la Mata I."/>
        </authorList>
    </citation>
    <scope>NUCLEOTIDE SEQUENCE [LARGE SCALE GENOMIC DNA]</scope>
    <source>
        <strain evidence="2 3">NRRL 12052</strain>
    </source>
</reference>
<gene>
    <name evidence="2" type="ORF">MB27_23200</name>
</gene>
<dbReference type="AlphaFoldDB" id="A0A0A6UH52"/>
<dbReference type="InterPro" id="IPR052509">
    <property type="entry name" value="Metal_resp_DNA-bind_regulator"/>
</dbReference>
<sequence length="105" mass="11540">MPRMTLQVRLVLDLLLTEPGTERFGLEIVDGTGLPPGTIYPILARLEHSGWLTSRWEDVDPHEAGRPRRRYYLLTATGVTEARAAAVRGRPIPAPAPRALPGGAY</sequence>
<dbReference type="Proteomes" id="UP000054537">
    <property type="component" value="Unassembled WGS sequence"/>
</dbReference>
<dbReference type="Gene3D" id="1.10.10.10">
    <property type="entry name" value="Winged helix-like DNA-binding domain superfamily/Winged helix DNA-binding domain"/>
    <property type="match status" value="1"/>
</dbReference>